<gene>
    <name evidence="1" type="ORF">Catovirus_2_320</name>
</gene>
<organism evidence="1">
    <name type="scientific">Catovirus CTV1</name>
    <dbReference type="NCBI Taxonomy" id="1977631"/>
    <lineage>
        <taxon>Viruses</taxon>
        <taxon>Varidnaviria</taxon>
        <taxon>Bamfordvirae</taxon>
        <taxon>Nucleocytoviricota</taxon>
        <taxon>Megaviricetes</taxon>
        <taxon>Imitervirales</taxon>
        <taxon>Mimiviridae</taxon>
        <taxon>Klosneuvirinae</taxon>
        <taxon>Catovirus</taxon>
    </lineage>
</organism>
<protein>
    <submittedName>
        <fullName evidence="1">Uncharacterized protein</fullName>
    </submittedName>
</protein>
<name>A0A1V0SCF4_9VIRU</name>
<dbReference type="EMBL" id="KY684084">
    <property type="protein sequence ID" value="ARF09371.1"/>
    <property type="molecule type" value="Genomic_DNA"/>
</dbReference>
<evidence type="ECO:0000313" key="1">
    <source>
        <dbReference type="EMBL" id="ARF09371.1"/>
    </source>
</evidence>
<accession>A0A1V0SCF4</accession>
<proteinExistence type="predicted"/>
<sequence>MNNQVKTNLLFYSNKCRDCYTFINLMKNEGMIQYFKMICVDNNIKDIPKCITQVPALISADQNKLFMGEEVFAWLQRMKYIRQQQILNEQNKRIIQYNMYKNMQSQMSGPQSFTSSEMSGISDNFAYTTVDVAQPKSFQEYGKDKQEIIFTPPPEDNKMSEQQQQKIMKNIQMKREQDEKVLSDMMKQSQLQAVMRSEREKMMGMGYN</sequence>
<reference evidence="1" key="1">
    <citation type="journal article" date="2017" name="Science">
        <title>Giant viruses with an expanded complement of translation system components.</title>
        <authorList>
            <person name="Schulz F."/>
            <person name="Yutin N."/>
            <person name="Ivanova N.N."/>
            <person name="Ortega D.R."/>
            <person name="Lee T.K."/>
            <person name="Vierheilig J."/>
            <person name="Daims H."/>
            <person name="Horn M."/>
            <person name="Wagner M."/>
            <person name="Jensen G.J."/>
            <person name="Kyrpides N.C."/>
            <person name="Koonin E.V."/>
            <person name="Woyke T."/>
        </authorList>
    </citation>
    <scope>NUCLEOTIDE SEQUENCE</scope>
    <source>
        <strain evidence="1">CTV1</strain>
    </source>
</reference>